<sequence length="506" mass="53478">MSKVLSSVSRFLARGYTVRASDLSIAPGSSLHEYVWTGLQRGDARNALLCSQTGRKIGYERLRQASEGFASWLSSNAAGPLTVMLPNSVEMVVTSLGALEAGIPLSPINPDSSTEEISRILKTMSTDWVVTKSSLIHNVLEAKRMVEEQRKQEYPLGIITIDDDIVFNGVLHFVDLTETKGIVHRRSNTALITQRWGDNGQEKKEVSTESLLASCLQAAWSDLGPGDRLAASVPMFTRYGLTHGVLSGLASGAEIVILPAASDLTTTVQRYKVNAASAVPSAVGQLVKNRLVDLQGLRSLTIAGQLGTECPSLAGVSVTQHYGPPEGPVVFSQQAEGGAARVGQPVAGTEVRVTAGGGEVGPMSEGEIWARGPQLGDAWTATGDSGYYDAEGTFYLTRAGGLSREGLGVWPGELEAALQQHPGVCSAAVFGTPSALVAAVIPADPYSPPDPADVVSWLAARTAPHKRLTDVVFSASLPMTPHGRFDRAVLADRYSSPLNYAAVSSV</sequence>
<dbReference type="InterPro" id="IPR000873">
    <property type="entry name" value="AMP-dep_synth/lig_dom"/>
</dbReference>
<dbReference type="Gene3D" id="3.40.50.12780">
    <property type="entry name" value="N-terminal domain of ligase-like"/>
    <property type="match status" value="1"/>
</dbReference>
<dbReference type="InterPro" id="IPR025110">
    <property type="entry name" value="AMP-bd_C"/>
</dbReference>
<dbReference type="GO" id="GO:0005777">
    <property type="term" value="C:peroxisome"/>
    <property type="evidence" value="ECO:0007669"/>
    <property type="project" value="UniProtKB-SubCell"/>
</dbReference>
<evidence type="ECO:0000256" key="4">
    <source>
        <dbReference type="ARBA" id="ARBA00023140"/>
    </source>
</evidence>
<evidence type="ECO:0000313" key="8">
    <source>
        <dbReference type="Proteomes" id="UP001152798"/>
    </source>
</evidence>
<comment type="subcellular location">
    <subcellularLocation>
        <location evidence="1">Peroxisome</location>
    </subcellularLocation>
</comment>
<evidence type="ECO:0000313" key="7">
    <source>
        <dbReference type="EMBL" id="CAH1405708.1"/>
    </source>
</evidence>
<feature type="domain" description="AMP-dependent synthetase/ligase" evidence="5">
    <location>
        <begin position="207"/>
        <end position="375"/>
    </location>
</feature>
<dbReference type="InterPro" id="IPR045851">
    <property type="entry name" value="AMP-bd_C_sf"/>
</dbReference>
<evidence type="ECO:0000259" key="5">
    <source>
        <dbReference type="Pfam" id="PF00501"/>
    </source>
</evidence>
<evidence type="ECO:0000256" key="2">
    <source>
        <dbReference type="ARBA" id="ARBA00006432"/>
    </source>
</evidence>
<dbReference type="Proteomes" id="UP001152798">
    <property type="component" value="Chromosome 6"/>
</dbReference>
<dbReference type="InterPro" id="IPR042099">
    <property type="entry name" value="ANL_N_sf"/>
</dbReference>
<proteinExistence type="inferred from homology"/>
<dbReference type="EMBL" id="OV725082">
    <property type="protein sequence ID" value="CAH1405708.1"/>
    <property type="molecule type" value="Genomic_DNA"/>
</dbReference>
<dbReference type="GO" id="GO:0016405">
    <property type="term" value="F:CoA-ligase activity"/>
    <property type="evidence" value="ECO:0007669"/>
    <property type="project" value="TreeGrafter"/>
</dbReference>
<keyword evidence="3" id="KW-0436">Ligase</keyword>
<dbReference type="Gene3D" id="3.30.300.30">
    <property type="match status" value="1"/>
</dbReference>
<dbReference type="PANTHER" id="PTHR24096">
    <property type="entry name" value="LONG-CHAIN-FATTY-ACID--COA LIGASE"/>
    <property type="match status" value="1"/>
</dbReference>
<dbReference type="AlphaFoldDB" id="A0A9P0HPD8"/>
<evidence type="ECO:0000259" key="6">
    <source>
        <dbReference type="Pfam" id="PF13193"/>
    </source>
</evidence>
<name>A0A9P0HPD8_NEZVI</name>
<gene>
    <name evidence="7" type="ORF">NEZAVI_LOCUS13854</name>
</gene>
<feature type="domain" description="AMP-binding enzyme C-terminal" evidence="6">
    <location>
        <begin position="413"/>
        <end position="483"/>
    </location>
</feature>
<dbReference type="SUPFAM" id="SSF56801">
    <property type="entry name" value="Acetyl-CoA synthetase-like"/>
    <property type="match status" value="1"/>
</dbReference>
<keyword evidence="4" id="KW-0576">Peroxisome</keyword>
<evidence type="ECO:0000256" key="1">
    <source>
        <dbReference type="ARBA" id="ARBA00004275"/>
    </source>
</evidence>
<evidence type="ECO:0000256" key="3">
    <source>
        <dbReference type="ARBA" id="ARBA00022598"/>
    </source>
</evidence>
<dbReference type="OrthoDB" id="10253869at2759"/>
<organism evidence="7 8">
    <name type="scientific">Nezara viridula</name>
    <name type="common">Southern green stink bug</name>
    <name type="synonym">Cimex viridulus</name>
    <dbReference type="NCBI Taxonomy" id="85310"/>
    <lineage>
        <taxon>Eukaryota</taxon>
        <taxon>Metazoa</taxon>
        <taxon>Ecdysozoa</taxon>
        <taxon>Arthropoda</taxon>
        <taxon>Hexapoda</taxon>
        <taxon>Insecta</taxon>
        <taxon>Pterygota</taxon>
        <taxon>Neoptera</taxon>
        <taxon>Paraneoptera</taxon>
        <taxon>Hemiptera</taxon>
        <taxon>Heteroptera</taxon>
        <taxon>Panheteroptera</taxon>
        <taxon>Pentatomomorpha</taxon>
        <taxon>Pentatomoidea</taxon>
        <taxon>Pentatomidae</taxon>
        <taxon>Pentatominae</taxon>
        <taxon>Nezara</taxon>
    </lineage>
</organism>
<dbReference type="Pfam" id="PF00501">
    <property type="entry name" value="AMP-binding"/>
    <property type="match status" value="2"/>
</dbReference>
<dbReference type="Pfam" id="PF13193">
    <property type="entry name" value="AMP-binding_C"/>
    <property type="match status" value="1"/>
</dbReference>
<comment type="similarity">
    <text evidence="2">Belongs to the ATP-dependent AMP-binding enzyme family.</text>
</comment>
<accession>A0A9P0HPD8</accession>
<feature type="domain" description="AMP-dependent synthetase/ligase" evidence="5">
    <location>
        <begin position="45"/>
        <end position="166"/>
    </location>
</feature>
<dbReference type="PANTHER" id="PTHR24096:SF149">
    <property type="entry name" value="AMP-BINDING DOMAIN-CONTAINING PROTEIN-RELATED"/>
    <property type="match status" value="1"/>
</dbReference>
<keyword evidence="8" id="KW-1185">Reference proteome</keyword>
<protein>
    <submittedName>
        <fullName evidence="7">Uncharacterized protein</fullName>
    </submittedName>
</protein>
<reference evidence="7" key="1">
    <citation type="submission" date="2022-01" db="EMBL/GenBank/DDBJ databases">
        <authorList>
            <person name="King R."/>
        </authorList>
    </citation>
    <scope>NUCLEOTIDE SEQUENCE</scope>
</reference>